<organism evidence="2">
    <name type="scientific">marine sediment metagenome</name>
    <dbReference type="NCBI Taxonomy" id="412755"/>
    <lineage>
        <taxon>unclassified sequences</taxon>
        <taxon>metagenomes</taxon>
        <taxon>ecological metagenomes</taxon>
    </lineage>
</organism>
<dbReference type="Pfam" id="PF00535">
    <property type="entry name" value="Glycos_transf_2"/>
    <property type="match status" value="1"/>
</dbReference>
<evidence type="ECO:0000259" key="1">
    <source>
        <dbReference type="Pfam" id="PF00535"/>
    </source>
</evidence>
<dbReference type="Gene3D" id="3.90.550.10">
    <property type="entry name" value="Spore Coat Polysaccharide Biosynthesis Protein SpsA, Chain A"/>
    <property type="match status" value="1"/>
</dbReference>
<dbReference type="EMBL" id="LAZR01013133">
    <property type="protein sequence ID" value="KKM23398.1"/>
    <property type="molecule type" value="Genomic_DNA"/>
</dbReference>
<comment type="caution">
    <text evidence="2">The sequence shown here is derived from an EMBL/GenBank/DDBJ whole genome shotgun (WGS) entry which is preliminary data.</text>
</comment>
<evidence type="ECO:0000313" key="2">
    <source>
        <dbReference type="EMBL" id="KKM23398.1"/>
    </source>
</evidence>
<sequence length="340" mass="36974">MRGGPLRIARRFLTRPLRPAVVIPVHNDAEGLARLLARIRAMGCFSQIVVVDDGSDIPVPAAPDLRLRRHPQSRGGGVARNTGLAAVRARHVMFLDADDLPTRALADLLADLGGAGRGRAAFDFCLFKHADSRVSAEGLWGQPDWDERFWQEAGLSVGALRAAPRAAWPLLAQTANYPWNKVYRTDFLRRNRIGCAETEVHQDIPLHWLGFLAARRILVSDRVGVWHGVSAAGDRLTNRAGPERLQMFAALDPVAEAVAQSGDPAWQAALAGFVLGLADWGAARIDRALRADLRAAERGWLDRVTGGWQGAIAERDADLAARLRARIAGRDLDEGGGDRA</sequence>
<proteinExistence type="predicted"/>
<protein>
    <recommendedName>
        <fullName evidence="1">Glycosyltransferase 2-like domain-containing protein</fullName>
    </recommendedName>
</protein>
<dbReference type="InterPro" id="IPR029044">
    <property type="entry name" value="Nucleotide-diphossugar_trans"/>
</dbReference>
<reference evidence="2" key="1">
    <citation type="journal article" date="2015" name="Nature">
        <title>Complex archaea that bridge the gap between prokaryotes and eukaryotes.</title>
        <authorList>
            <person name="Spang A."/>
            <person name="Saw J.H."/>
            <person name="Jorgensen S.L."/>
            <person name="Zaremba-Niedzwiedzka K."/>
            <person name="Martijn J."/>
            <person name="Lind A.E."/>
            <person name="van Eijk R."/>
            <person name="Schleper C."/>
            <person name="Guy L."/>
            <person name="Ettema T.J."/>
        </authorList>
    </citation>
    <scope>NUCLEOTIDE SEQUENCE</scope>
</reference>
<accession>A0A0F9KMH3</accession>
<gene>
    <name evidence="2" type="ORF">LCGC14_1615580</name>
</gene>
<dbReference type="AlphaFoldDB" id="A0A0F9KMH3"/>
<dbReference type="InterPro" id="IPR001173">
    <property type="entry name" value="Glyco_trans_2-like"/>
</dbReference>
<dbReference type="CDD" id="cd00761">
    <property type="entry name" value="Glyco_tranf_GTA_type"/>
    <property type="match status" value="1"/>
</dbReference>
<feature type="domain" description="Glycosyltransferase 2-like" evidence="1">
    <location>
        <begin position="21"/>
        <end position="103"/>
    </location>
</feature>
<dbReference type="SUPFAM" id="SSF53448">
    <property type="entry name" value="Nucleotide-diphospho-sugar transferases"/>
    <property type="match status" value="1"/>
</dbReference>
<name>A0A0F9KMH3_9ZZZZ</name>